<evidence type="ECO:0000313" key="3">
    <source>
        <dbReference type="Proteomes" id="UP000187209"/>
    </source>
</evidence>
<proteinExistence type="predicted"/>
<accession>A0A1R2C356</accession>
<gene>
    <name evidence="2" type="ORF">SteCoe_15641</name>
</gene>
<dbReference type="OrthoDB" id="324925at2759"/>
<feature type="signal peptide" evidence="1">
    <location>
        <begin position="1"/>
        <end position="18"/>
    </location>
</feature>
<organism evidence="2 3">
    <name type="scientific">Stentor coeruleus</name>
    <dbReference type="NCBI Taxonomy" id="5963"/>
    <lineage>
        <taxon>Eukaryota</taxon>
        <taxon>Sar</taxon>
        <taxon>Alveolata</taxon>
        <taxon>Ciliophora</taxon>
        <taxon>Postciliodesmatophora</taxon>
        <taxon>Heterotrichea</taxon>
        <taxon>Heterotrichida</taxon>
        <taxon>Stentoridae</taxon>
        <taxon>Stentor</taxon>
    </lineage>
</organism>
<name>A0A1R2C356_9CILI</name>
<dbReference type="Proteomes" id="UP000187209">
    <property type="component" value="Unassembled WGS sequence"/>
</dbReference>
<keyword evidence="1" id="KW-0732">Signal</keyword>
<dbReference type="AlphaFoldDB" id="A0A1R2C356"/>
<keyword evidence="3" id="KW-1185">Reference proteome</keyword>
<evidence type="ECO:0000313" key="2">
    <source>
        <dbReference type="EMBL" id="OMJ83421.1"/>
    </source>
</evidence>
<comment type="caution">
    <text evidence="2">The sequence shown here is derived from an EMBL/GenBank/DDBJ whole genome shotgun (WGS) entry which is preliminary data.</text>
</comment>
<evidence type="ECO:0000256" key="1">
    <source>
        <dbReference type="SAM" id="SignalP"/>
    </source>
</evidence>
<sequence length="164" mass="18458">MFNKYMLLVFIISYLVSANTTLAPLKETSYGVFIEGLIQGIQVDPATPSNCVKSYDSISTSYDQLVSTFNTLTEDILFDFISNFNNFVNQFVASYDLCNYVSIADKYFKDKNTALLNFLINAFGNFSLFLASISDFLKSAGSRDYYNMGYYAGEMIRYGLGISL</sequence>
<protein>
    <submittedName>
        <fullName evidence="2">Uncharacterized protein</fullName>
    </submittedName>
</protein>
<dbReference type="EMBL" id="MPUH01000304">
    <property type="protein sequence ID" value="OMJ83421.1"/>
    <property type="molecule type" value="Genomic_DNA"/>
</dbReference>
<reference evidence="2 3" key="1">
    <citation type="submission" date="2016-11" db="EMBL/GenBank/DDBJ databases">
        <title>The macronuclear genome of Stentor coeruleus: a giant cell with tiny introns.</title>
        <authorList>
            <person name="Slabodnick M."/>
            <person name="Ruby J.G."/>
            <person name="Reiff S.B."/>
            <person name="Swart E.C."/>
            <person name="Gosai S."/>
            <person name="Prabakaran S."/>
            <person name="Witkowska E."/>
            <person name="Larue G.E."/>
            <person name="Fisher S."/>
            <person name="Freeman R.M."/>
            <person name="Gunawardena J."/>
            <person name="Chu W."/>
            <person name="Stover N.A."/>
            <person name="Gregory B.D."/>
            <person name="Nowacki M."/>
            <person name="Derisi J."/>
            <person name="Roy S.W."/>
            <person name="Marshall W.F."/>
            <person name="Sood P."/>
        </authorList>
    </citation>
    <scope>NUCLEOTIDE SEQUENCE [LARGE SCALE GENOMIC DNA]</scope>
    <source>
        <strain evidence="2">WM001</strain>
    </source>
</reference>
<feature type="chain" id="PRO_5012819749" evidence="1">
    <location>
        <begin position="19"/>
        <end position="164"/>
    </location>
</feature>